<reference evidence="1" key="1">
    <citation type="submission" date="2014-09" db="EMBL/GenBank/DDBJ databases">
        <authorList>
            <person name="Magalhaes I.L.F."/>
            <person name="Oliveira U."/>
            <person name="Santos F.R."/>
            <person name="Vidigal T.H.D.A."/>
            <person name="Brescovit A.D."/>
            <person name="Santos A.J."/>
        </authorList>
    </citation>
    <scope>NUCLEOTIDE SEQUENCE</scope>
    <source>
        <tissue evidence="1">Shoot tissue taken approximately 20 cm above the soil surface</tissue>
    </source>
</reference>
<accession>A0A0A9EPA8</accession>
<dbReference type="EMBL" id="GBRH01198215">
    <property type="protein sequence ID" value="JAD99680.1"/>
    <property type="molecule type" value="Transcribed_RNA"/>
</dbReference>
<dbReference type="AlphaFoldDB" id="A0A0A9EPA8"/>
<reference evidence="1" key="2">
    <citation type="journal article" date="2015" name="Data Brief">
        <title>Shoot transcriptome of the giant reed, Arundo donax.</title>
        <authorList>
            <person name="Barrero R.A."/>
            <person name="Guerrero F.D."/>
            <person name="Moolhuijzen P."/>
            <person name="Goolsby J.A."/>
            <person name="Tidwell J."/>
            <person name="Bellgard S.E."/>
            <person name="Bellgard M.I."/>
        </authorList>
    </citation>
    <scope>NUCLEOTIDE SEQUENCE</scope>
    <source>
        <tissue evidence="1">Shoot tissue taken approximately 20 cm above the soil surface</tissue>
    </source>
</reference>
<organism evidence="1">
    <name type="scientific">Arundo donax</name>
    <name type="common">Giant reed</name>
    <name type="synonym">Donax arundinaceus</name>
    <dbReference type="NCBI Taxonomy" id="35708"/>
    <lineage>
        <taxon>Eukaryota</taxon>
        <taxon>Viridiplantae</taxon>
        <taxon>Streptophyta</taxon>
        <taxon>Embryophyta</taxon>
        <taxon>Tracheophyta</taxon>
        <taxon>Spermatophyta</taxon>
        <taxon>Magnoliopsida</taxon>
        <taxon>Liliopsida</taxon>
        <taxon>Poales</taxon>
        <taxon>Poaceae</taxon>
        <taxon>PACMAD clade</taxon>
        <taxon>Arundinoideae</taxon>
        <taxon>Arundineae</taxon>
        <taxon>Arundo</taxon>
    </lineage>
</organism>
<evidence type="ECO:0000313" key="1">
    <source>
        <dbReference type="EMBL" id="JAD99680.1"/>
    </source>
</evidence>
<sequence length="94" mass="11365">MRRSIRHFTQKNVSMQKTTTYIDLLYEDKIMTHAHLYYQIIILNMVSKLAYQMKSIAARCFYKISGSFRHCTVVRRTEKFAKRQIRHAFINNFI</sequence>
<name>A0A0A9EPA8_ARUDO</name>
<protein>
    <submittedName>
        <fullName evidence="1">Uncharacterized protein</fullName>
    </submittedName>
</protein>
<proteinExistence type="predicted"/>